<accession>A0ACB8HPG4</accession>
<keyword evidence="2" id="KW-1185">Reference proteome</keyword>
<dbReference type="EMBL" id="CM038913">
    <property type="protein sequence ID" value="KAH9558123.1"/>
    <property type="molecule type" value="Genomic_DNA"/>
</dbReference>
<comment type="caution">
    <text evidence="1">The sequence shown here is derived from an EMBL/GenBank/DDBJ whole genome shotgun (WGS) entry which is preliminary data.</text>
</comment>
<evidence type="ECO:0000313" key="2">
    <source>
        <dbReference type="Proteomes" id="UP000828922"/>
    </source>
</evidence>
<reference evidence="2" key="1">
    <citation type="journal article" date="2022" name="New Phytol.">
        <title>Phylogenomic structure and speciation in an emerging model: the Sphagnum magellanicum complex (Bryophyta).</title>
        <authorList>
            <person name="Shaw A.J."/>
            <person name="Piatkowski B."/>
            <person name="Duffy A.M."/>
            <person name="Aguero B."/>
            <person name="Imwattana K."/>
            <person name="Nieto-Lugilde M."/>
            <person name="Healey A."/>
            <person name="Weston D.J."/>
            <person name="Patel M.N."/>
            <person name="Schmutz J."/>
            <person name="Grimwood J."/>
            <person name="Yavitt J.B."/>
            <person name="Hassel K."/>
            <person name="Stenoien H.K."/>
            <person name="Flatberg K.I."/>
            <person name="Bickford C.P."/>
            <person name="Hicks K.A."/>
        </authorList>
    </citation>
    <scope>NUCLEOTIDE SEQUENCE [LARGE SCALE GENOMIC DNA]</scope>
</reference>
<gene>
    <name evidence="1" type="ORF">CY35_07G119900</name>
</gene>
<proteinExistence type="predicted"/>
<name>A0ACB8HPG4_9BRYO</name>
<sequence length="637" mass="71481">MGNKTLETLSSGFRVLRALVFSLSLSLPVSVCRQFGTNSLHVFEDTGSTTVMELSRKLRAFIRWMRENGIEYSDALAFYEGDKTVAADIGVKALYDLKEGDLIATIPKEACLTVKTSQAAAIIDEAELGGDLGLAVAVMYERSKQQSSKWYGYLQLLPFRQSLPIVWSLIEIDSLLAGTELHKAIKEDRSLIQQDWRECYGILKDLYGEKFLENWFTLEHFLAAKTLVASRAFQVDDIHGFGMVPLADLFNHKTAAEDVHFTSVFDDSNSEEADLSSSPIRNKHDTGQFHGKEADLHLNGSEEAVSSSQNGVENSTGSPSDWEGNTDILEMILVKDVAKGHEIFNTYGMLSNSALLHRYGFTEPNNPFDIVNVELATVSDICCQSFTQRHFRRRVNIWRKTGCEPCSSEGSEYFEITADGRPQAELLMLLYIIHLPDPACSNLLFEDDLVGKATHDVVAENENKLNAVGRVARVLGWSKGLCSQRMLVEDNNGNISAKPGKRKRQTRSSKLTKHETEMLSTTNRKQKKNPSKEPAAQILGELDCWLLTIPVCRCLMSLLLERNSLYPQEEEGSMTKSVQMGSGKNLKDSVDYERTKLENINCEQDPKLFHALSLRLSERTILHKCWCLISERLKSLI</sequence>
<evidence type="ECO:0000313" key="1">
    <source>
        <dbReference type="EMBL" id="KAH9558123.1"/>
    </source>
</evidence>
<protein>
    <submittedName>
        <fullName evidence="1">Uncharacterized protein</fullName>
    </submittedName>
</protein>
<organism evidence="1 2">
    <name type="scientific">Sphagnum magellanicum</name>
    <dbReference type="NCBI Taxonomy" id="128215"/>
    <lineage>
        <taxon>Eukaryota</taxon>
        <taxon>Viridiplantae</taxon>
        <taxon>Streptophyta</taxon>
        <taxon>Embryophyta</taxon>
        <taxon>Bryophyta</taxon>
        <taxon>Sphagnophytina</taxon>
        <taxon>Sphagnopsida</taxon>
        <taxon>Sphagnales</taxon>
        <taxon>Sphagnaceae</taxon>
        <taxon>Sphagnum</taxon>
    </lineage>
</organism>
<dbReference type="Proteomes" id="UP000828922">
    <property type="component" value="Linkage Group LG07"/>
</dbReference>